<organism evidence="1 2">
    <name type="scientific">Panacibacter ginsenosidivorans</name>
    <dbReference type="NCBI Taxonomy" id="1813871"/>
    <lineage>
        <taxon>Bacteria</taxon>
        <taxon>Pseudomonadati</taxon>
        <taxon>Bacteroidota</taxon>
        <taxon>Chitinophagia</taxon>
        <taxon>Chitinophagales</taxon>
        <taxon>Chitinophagaceae</taxon>
        <taxon>Panacibacter</taxon>
    </lineage>
</organism>
<sequence>MQTINDVVIRLDATVQQCIHTKNRAGYFAALYKRMTAAVAEGIQQHAFEDGPRMERLDVIFAKRYTDAYDAYYSGKPCSSSWKLVFDCCNNNNLTVIQHLLLGINTHINLDLAVAAALTCPGNSINALQHDFNKINDVINSLVDDVQESLCRVWWPMRMITKIANGRQEAVLNFSIDKARDASWASALLLAGMTAEQQQVYVQQMDIVVQRLGTGIESPGILSHYLLQTIRAIEYDDVAQVINIIDTTVA</sequence>
<dbReference type="EMBL" id="CP042435">
    <property type="protein sequence ID" value="QEC67363.1"/>
    <property type="molecule type" value="Genomic_DNA"/>
</dbReference>
<gene>
    <name evidence="1" type="ORF">FRZ67_08665</name>
</gene>
<evidence type="ECO:0000313" key="2">
    <source>
        <dbReference type="Proteomes" id="UP000321533"/>
    </source>
</evidence>
<dbReference type="RefSeq" id="WP_147189170.1">
    <property type="nucleotide sequence ID" value="NZ_CP042435.1"/>
</dbReference>
<accession>A0A5B8V8X0</accession>
<reference evidence="1 2" key="1">
    <citation type="journal article" date="2016" name="Int. J. Syst. Evol. Microbiol.">
        <title>Panacibacter ginsenosidivorans gen. nov., sp. nov., with ginsenoside converting activity isolated from soil of a ginseng field.</title>
        <authorList>
            <person name="Siddiqi M.Z."/>
            <person name="Muhammad Shafi S."/>
            <person name="Choi K.D."/>
            <person name="Im W.T."/>
        </authorList>
    </citation>
    <scope>NUCLEOTIDE SEQUENCE [LARGE SCALE GENOMIC DNA]</scope>
    <source>
        <strain evidence="1 2">Gsoil1550</strain>
    </source>
</reference>
<dbReference type="InterPro" id="IPR046037">
    <property type="entry name" value="DUF5995"/>
</dbReference>
<dbReference type="Pfam" id="PF19458">
    <property type="entry name" value="DUF5995"/>
    <property type="match status" value="1"/>
</dbReference>
<proteinExistence type="predicted"/>
<dbReference type="AlphaFoldDB" id="A0A5B8V8X0"/>
<dbReference type="Proteomes" id="UP000321533">
    <property type="component" value="Chromosome"/>
</dbReference>
<evidence type="ECO:0000313" key="1">
    <source>
        <dbReference type="EMBL" id="QEC67363.1"/>
    </source>
</evidence>
<dbReference type="OrthoDB" id="583431at2"/>
<keyword evidence="2" id="KW-1185">Reference proteome</keyword>
<dbReference type="KEGG" id="pgin:FRZ67_08665"/>
<protein>
    <submittedName>
        <fullName evidence="1">Uncharacterized protein</fullName>
    </submittedName>
</protein>
<name>A0A5B8V8X0_9BACT</name>